<comment type="caution">
    <text evidence="3">The sequence shown here is derived from an EMBL/GenBank/DDBJ whole genome shotgun (WGS) entry which is preliminary data.</text>
</comment>
<accession>A0ABV7EL61</accession>
<keyword evidence="2 3" id="KW-0808">Transferase</keyword>
<keyword evidence="1 3" id="KW-0328">Glycosyltransferase</keyword>
<evidence type="ECO:0000256" key="2">
    <source>
        <dbReference type="ARBA" id="ARBA00022679"/>
    </source>
</evidence>
<dbReference type="PANTHER" id="PTHR12526">
    <property type="entry name" value="GLYCOSYLTRANSFERASE"/>
    <property type="match status" value="1"/>
</dbReference>
<evidence type="ECO:0000313" key="3">
    <source>
        <dbReference type="EMBL" id="MFC3102583.1"/>
    </source>
</evidence>
<keyword evidence="4" id="KW-1185">Reference proteome</keyword>
<dbReference type="EMBL" id="JBHRSS010000001">
    <property type="protein sequence ID" value="MFC3102583.1"/>
    <property type="molecule type" value="Genomic_DNA"/>
</dbReference>
<proteinExistence type="predicted"/>
<name>A0ABV7EL61_9GAMM</name>
<reference evidence="4" key="1">
    <citation type="journal article" date="2019" name="Int. J. Syst. Evol. Microbiol.">
        <title>The Global Catalogue of Microorganisms (GCM) 10K type strain sequencing project: providing services to taxonomists for standard genome sequencing and annotation.</title>
        <authorList>
            <consortium name="The Broad Institute Genomics Platform"/>
            <consortium name="The Broad Institute Genome Sequencing Center for Infectious Disease"/>
            <person name="Wu L."/>
            <person name="Ma J."/>
        </authorList>
    </citation>
    <scope>NUCLEOTIDE SEQUENCE [LARGE SCALE GENOMIC DNA]</scope>
    <source>
        <strain evidence="4">KCTC 52640</strain>
    </source>
</reference>
<dbReference type="RefSeq" id="WP_380685791.1">
    <property type="nucleotide sequence ID" value="NZ_JBHRSS010000001.1"/>
</dbReference>
<protein>
    <submittedName>
        <fullName evidence="3">Glycosyltransferase family 4 protein</fullName>
        <ecNumber evidence="3">2.4.-.-</ecNumber>
    </submittedName>
</protein>
<dbReference type="PANTHER" id="PTHR12526:SF510">
    <property type="entry name" value="D-INOSITOL 3-PHOSPHATE GLYCOSYLTRANSFERASE"/>
    <property type="match status" value="1"/>
</dbReference>
<dbReference type="CDD" id="cd03801">
    <property type="entry name" value="GT4_PimA-like"/>
    <property type="match status" value="1"/>
</dbReference>
<evidence type="ECO:0000313" key="4">
    <source>
        <dbReference type="Proteomes" id="UP001595462"/>
    </source>
</evidence>
<organism evidence="3 4">
    <name type="scientific">Salinisphaera aquimarina</name>
    <dbReference type="NCBI Taxonomy" id="2094031"/>
    <lineage>
        <taxon>Bacteria</taxon>
        <taxon>Pseudomonadati</taxon>
        <taxon>Pseudomonadota</taxon>
        <taxon>Gammaproteobacteria</taxon>
        <taxon>Salinisphaerales</taxon>
        <taxon>Salinisphaeraceae</taxon>
        <taxon>Salinisphaera</taxon>
    </lineage>
</organism>
<dbReference type="Gene3D" id="3.40.50.2000">
    <property type="entry name" value="Glycogen Phosphorylase B"/>
    <property type="match status" value="3"/>
</dbReference>
<dbReference type="GO" id="GO:0016757">
    <property type="term" value="F:glycosyltransferase activity"/>
    <property type="evidence" value="ECO:0007669"/>
    <property type="project" value="UniProtKB-KW"/>
</dbReference>
<evidence type="ECO:0000256" key="1">
    <source>
        <dbReference type="ARBA" id="ARBA00022676"/>
    </source>
</evidence>
<dbReference type="EC" id="2.4.-.-" evidence="3"/>
<dbReference type="Pfam" id="PF13692">
    <property type="entry name" value="Glyco_trans_1_4"/>
    <property type="match status" value="1"/>
</dbReference>
<dbReference type="SUPFAM" id="SSF53756">
    <property type="entry name" value="UDP-Glycosyltransferase/glycogen phosphorylase"/>
    <property type="match status" value="1"/>
</dbReference>
<dbReference type="Proteomes" id="UP001595462">
    <property type="component" value="Unassembled WGS sequence"/>
</dbReference>
<sequence length="410" mass="44284">MHDDPPIRIAHYVSLSGFGGVEQQFAAFAARAARIADVQQSVVACSNHVHPHHGAVLDDMADWRFEKKIGSLRLGHRPAVLRRMRYAWLARRLDPDVALLWNRLGQQQRVLDALGPRRCLYWEHGSAWLAGESRAKADTLARLPAVICNSVAAKRMLELRWNYAGVARVCLNGMRAPSTIAQPRARPSHRGLRLGVACRLVPIKATCLALHALAALRARDLDATLVIAGDGPLRGALEAQAVALGVRERVEFLGVVRDMPAFFADIDMLLHPALREPFGVVAAEAGAAGCPVICTAVDGLPEVVAHGETGLCVPATADLARYRELGGISDGLPPAVYVPARDRVEAPMVCEPQALADAVTTLSEDPALYARMSAAAIERVAKRFDFDRHVDEVLAAAREYAATGTLEALS</sequence>
<gene>
    <name evidence="3" type="ORF">ACFOSU_01615</name>
</gene>